<organism evidence="1">
    <name type="scientific">Deinococcus sonorensis KR-87</name>
    <dbReference type="NCBI Taxonomy" id="694439"/>
    <lineage>
        <taxon>Bacteria</taxon>
        <taxon>Thermotogati</taxon>
        <taxon>Deinococcota</taxon>
        <taxon>Deinococci</taxon>
        <taxon>Deinococcales</taxon>
        <taxon>Deinococcaceae</taxon>
        <taxon>Deinococcus</taxon>
    </lineage>
</organism>
<evidence type="ECO:0000313" key="1">
    <source>
        <dbReference type="EMBL" id="XBV86156.1"/>
    </source>
</evidence>
<accession>A0AAU7UCB9</accession>
<gene>
    <name evidence="1" type="ORF">ABOD76_07590</name>
</gene>
<dbReference type="Gene3D" id="1.20.120.1530">
    <property type="match status" value="1"/>
</dbReference>
<dbReference type="AlphaFoldDB" id="A0AAU7UCB9"/>
<name>A0AAU7UCB9_9DEIO</name>
<sequence length="84" mass="8953">MRDVAGSWKDLTDDANFMAGTLTGQVRDIAFVTTAVATGDLSKKVMMDMCGELLKLKDSISFARSDRERPLDVEPVGGGGTDAV</sequence>
<dbReference type="KEGG" id="dsc:ABOD76_07590"/>
<dbReference type="EMBL" id="CP158299">
    <property type="protein sequence ID" value="XBV86156.1"/>
    <property type="molecule type" value="Genomic_DNA"/>
</dbReference>
<protein>
    <submittedName>
        <fullName evidence="1">Uncharacterized protein</fullName>
    </submittedName>
</protein>
<proteinExistence type="predicted"/>
<reference evidence="1" key="1">
    <citation type="submission" date="2024-06" db="EMBL/GenBank/DDBJ databases">
        <title>Draft Genome Sequence of Deinococcus sonorensis Type Strain KR-87, a Biofilm Producing Representative of the Genus Deinococcus.</title>
        <authorList>
            <person name="Boren L.S."/>
            <person name="Grosso R.A."/>
            <person name="Hugenberg-Cox A.N."/>
            <person name="Hill J.T.E."/>
            <person name="Albert C.M."/>
            <person name="Tuohy J.M."/>
        </authorList>
    </citation>
    <scope>NUCLEOTIDE SEQUENCE</scope>
    <source>
        <strain evidence="1">KR-87</strain>
    </source>
</reference>
<dbReference type="RefSeq" id="WP_350244210.1">
    <property type="nucleotide sequence ID" value="NZ_CP158299.1"/>
</dbReference>